<dbReference type="SUPFAM" id="SSF54001">
    <property type="entry name" value="Cysteine proteinases"/>
    <property type="match status" value="1"/>
</dbReference>
<feature type="region of interest" description="Disordered" evidence="1">
    <location>
        <begin position="481"/>
        <end position="588"/>
    </location>
</feature>
<dbReference type="STRING" id="1314776.A0A166F5G3"/>
<sequence>MEGKAIDLDPDPIADFRLQDWIAKNKTYPLKPPAQLLDARQQALEIPPLFSALIPNPALSIIDFLQTQLPGQRGGFAFLSVINWFSHEKPNADLTCILDQPIPPSDVITDLYREFNDHWIQGAQCIIDVRLKQQRYPLWILSWWSSMNHALAVRRKWSASVDWLRSHVRGDDEKVQQLAQMARGVYGRLGWGVTFEGAQCKLESSALAPLLGYHMINGALLDTMFEYIGKEVERDPHASTTTIIATLAFSYSLAAYCDEKSGDCNPPILADYEDLINAKGRKLIYFPLNLDGNDWITGCVNFYKGEISYGDSCHMGPIQSESLDLRTKLNELEQWLNNKFKLYWKRTGNTLPHGLQEDGVSCAFCAANTVTHSVLHDPRWTVNEKAGARISWFINLVKSKFGSDFVPPIPTRRPSPTPGITPQPNTQPMQISRGRSALAISALLNHEQVGEDVPMHIIQDIADGTTFSETLLELEEEERLEKRKRKADSLTDTFRPAEPHTINRQRASVTEDSDVDSTASTSTAAELAWDSSSDGAPPSSVATSNGHESEVDNEFKTDSDGTDDDWQPKKKKARYRRAVPKGSGTSRAAIHARKANAAVKAGTYQVDDDRFAKFRNKILAIDPGAEFDPSDILSVRHKKCGEWKKMRNPYDIKNFKTHADTCKPSKKALRTTAGTSTLGGMGFFKSKGASMDATDEQLSSEESLPEELWTTCLGLRQHHSKKITRYLSRTGSSGGGASSVTKIAKKKYGVAMSLLSPNEQAEVYVDQILDHKWKNDPEAGAVRSAECLKEVKSDGKDPDTCKKCLKILKLKGFKNAINVPIPDAINYRNLNIRFRGKTLAEIYARTQGLSGLMDLDHPALEYTKGVLAGKYTDEAVFNGMVEAFVTKIDRAAKGRGMQGYKYPLAFDEFASLLVTTSPRAYKHFRAHFATRSQRSFQYKRAAEPKFEFGIHQKGLLRGAEYAKEVKAKEVAVACDDSKVHPGIRTYRDAATGKDYVTGFEGDPMEIADAEALQELLKDTQRRRATKVRLWTMTVPVPGIPTLLLAIKAIPSDLKADQLYEYSHEIIQGLSDMGLHVVSYACDGTEVERSVQRLIVQKAPTRKVTLRYPDEPSRNINLTIPLYNNKPVIMIQDSKHGLKTMRNNAYSGARALIIGAFIITYAMIRHIAYALTTPPGTLYRRDVEKVDRQDDAAATRLFSAPTVEWLAEHASNEPGLIVYLFVFGELIDAYQNRFIPHIERARMVCRAHYFMLLWRSFLAQMGYPENKYCISREAIDILDILIQGLLSLIVAYRDDVNADSVQPLLPWLHSSEPCEHAFGEMRRIVKDFTVQDVMDMMPKLRALMLATARSHLAPKGTEKATGYSHTYFDVKGMNLANLSIFPSNSEISDAMMNAYDEASSLFALLGVSAASLSQPNEVRLPTISSWFVETSPGNDEDFGIGLEDLSDDEIECATKLQELIDLEDSSTAPFRTLGTDKSILNLTMASAALTAENTMRISGLPDVSEEDRQYEAEQIRCFLTRDIELPSILGANTEYVDSSSRPLSDLDSIDYSAIIQLRKEHQTRFAAKGVRTQNREPNQSKEGEYLRKELLRKFEDVIRQSNDQGESTGLERQSRYGKSAPGGGAAKDNPTAHGNVLNAAQAATKTATAVKQKRNKVFREQGMPEYELCADAGITDLEANRIRPGSYGIVVDNGKIHLGKVLDLYSKSTGKGSAHAWVSESNNIGAISNINLLLFDHFNKTRFRPTATPLQVRRYCQIPSSHFLFKLRGKVNVVEGGFLDITLLDYEIVKNIIAKPAVVLKALKALTARSKQKKQNGVTAIMESDEDN</sequence>
<feature type="region of interest" description="Disordered" evidence="1">
    <location>
        <begin position="1565"/>
        <end position="1584"/>
    </location>
</feature>
<feature type="region of interest" description="Disordered" evidence="1">
    <location>
        <begin position="407"/>
        <end position="428"/>
    </location>
</feature>
<organism evidence="2 3">
    <name type="scientific">Sistotremastrum suecicum HHB10207 ss-3</name>
    <dbReference type="NCBI Taxonomy" id="1314776"/>
    <lineage>
        <taxon>Eukaryota</taxon>
        <taxon>Fungi</taxon>
        <taxon>Dikarya</taxon>
        <taxon>Basidiomycota</taxon>
        <taxon>Agaricomycotina</taxon>
        <taxon>Agaricomycetes</taxon>
        <taxon>Sistotremastrales</taxon>
        <taxon>Sistotremastraceae</taxon>
        <taxon>Sistotremastrum</taxon>
    </lineage>
</organism>
<feature type="region of interest" description="Disordered" evidence="1">
    <location>
        <begin position="1600"/>
        <end position="1631"/>
    </location>
</feature>
<name>A0A166F5G3_9AGAM</name>
<evidence type="ECO:0000313" key="3">
    <source>
        <dbReference type="Proteomes" id="UP000076798"/>
    </source>
</evidence>
<gene>
    <name evidence="2" type="ORF">SISSUDRAFT_1127329</name>
</gene>
<dbReference type="Gene3D" id="3.40.395.10">
    <property type="entry name" value="Adenoviral Proteinase, Chain A"/>
    <property type="match status" value="1"/>
</dbReference>
<evidence type="ECO:0000256" key="1">
    <source>
        <dbReference type="SAM" id="MobiDB-lite"/>
    </source>
</evidence>
<dbReference type="EMBL" id="KV428034">
    <property type="protein sequence ID" value="KZT40302.1"/>
    <property type="molecule type" value="Genomic_DNA"/>
</dbReference>
<feature type="compositionally biased region" description="Polar residues" evidence="1">
    <location>
        <begin position="1600"/>
        <end position="1610"/>
    </location>
</feature>
<feature type="compositionally biased region" description="Basic and acidic residues" evidence="1">
    <location>
        <begin position="547"/>
        <end position="559"/>
    </location>
</feature>
<feature type="compositionally biased region" description="Polar residues" evidence="1">
    <location>
        <begin position="530"/>
        <end position="546"/>
    </location>
</feature>
<dbReference type="InterPro" id="IPR038765">
    <property type="entry name" value="Papain-like_cys_pep_sf"/>
</dbReference>
<feature type="compositionally biased region" description="Low complexity" evidence="1">
    <location>
        <begin position="516"/>
        <end position="526"/>
    </location>
</feature>
<keyword evidence="3" id="KW-1185">Reference proteome</keyword>
<reference evidence="2 3" key="1">
    <citation type="journal article" date="2016" name="Mol. Biol. Evol.">
        <title>Comparative Genomics of Early-Diverging Mushroom-Forming Fungi Provides Insights into the Origins of Lignocellulose Decay Capabilities.</title>
        <authorList>
            <person name="Nagy L.G."/>
            <person name="Riley R."/>
            <person name="Tritt A."/>
            <person name="Adam C."/>
            <person name="Daum C."/>
            <person name="Floudas D."/>
            <person name="Sun H."/>
            <person name="Yadav J.S."/>
            <person name="Pangilinan J."/>
            <person name="Larsson K.H."/>
            <person name="Matsuura K."/>
            <person name="Barry K."/>
            <person name="Labutti K."/>
            <person name="Kuo R."/>
            <person name="Ohm R.A."/>
            <person name="Bhattacharya S.S."/>
            <person name="Shirouzu T."/>
            <person name="Yoshinaga Y."/>
            <person name="Martin F.M."/>
            <person name="Grigoriev I.V."/>
            <person name="Hibbett D.S."/>
        </authorList>
    </citation>
    <scope>NUCLEOTIDE SEQUENCE [LARGE SCALE GENOMIC DNA]</scope>
    <source>
        <strain evidence="2 3">HHB10207 ss-3</strain>
    </source>
</reference>
<dbReference type="Proteomes" id="UP000076798">
    <property type="component" value="Unassembled WGS sequence"/>
</dbReference>
<accession>A0A166F5G3</accession>
<feature type="compositionally biased region" description="Basic residues" evidence="1">
    <location>
        <begin position="569"/>
        <end position="579"/>
    </location>
</feature>
<feature type="compositionally biased region" description="Pro residues" evidence="1">
    <location>
        <begin position="407"/>
        <end position="421"/>
    </location>
</feature>
<protein>
    <submittedName>
        <fullName evidence="2">Uncharacterized protein</fullName>
    </submittedName>
</protein>
<dbReference type="OrthoDB" id="73076at2759"/>
<proteinExistence type="predicted"/>
<evidence type="ECO:0000313" key="2">
    <source>
        <dbReference type="EMBL" id="KZT40302.1"/>
    </source>
</evidence>